<keyword evidence="1" id="KW-0472">Membrane</keyword>
<evidence type="ECO:0000259" key="2">
    <source>
        <dbReference type="Pfam" id="PF16020"/>
    </source>
</evidence>
<gene>
    <name evidence="3" type="ORF">AB6A40_002240</name>
</gene>
<protein>
    <recommendedName>
        <fullName evidence="2">Deltamethrin resistance protein prag01 domain-containing protein</fullName>
    </recommendedName>
</protein>
<proteinExistence type="predicted"/>
<comment type="caution">
    <text evidence="3">The sequence shown here is derived from an EMBL/GenBank/DDBJ whole genome shotgun (WGS) entry which is preliminary data.</text>
</comment>
<evidence type="ECO:0000313" key="4">
    <source>
        <dbReference type="Proteomes" id="UP001608902"/>
    </source>
</evidence>
<dbReference type="EMBL" id="JBGFUD010000958">
    <property type="protein sequence ID" value="MFH4975531.1"/>
    <property type="molecule type" value="Genomic_DNA"/>
</dbReference>
<accession>A0ABD6E7D9</accession>
<keyword evidence="1" id="KW-0812">Transmembrane</keyword>
<organism evidence="3 4">
    <name type="scientific">Gnathostoma spinigerum</name>
    <dbReference type="NCBI Taxonomy" id="75299"/>
    <lineage>
        <taxon>Eukaryota</taxon>
        <taxon>Metazoa</taxon>
        <taxon>Ecdysozoa</taxon>
        <taxon>Nematoda</taxon>
        <taxon>Chromadorea</taxon>
        <taxon>Rhabditida</taxon>
        <taxon>Spirurina</taxon>
        <taxon>Gnathostomatomorpha</taxon>
        <taxon>Gnathostomatoidea</taxon>
        <taxon>Gnathostomatidae</taxon>
        <taxon>Gnathostoma</taxon>
    </lineage>
</organism>
<dbReference type="AlphaFoldDB" id="A0ABD6E7D9"/>
<feature type="domain" description="Deltamethrin resistance protein prag01" evidence="2">
    <location>
        <begin position="42"/>
        <end position="84"/>
    </location>
</feature>
<keyword evidence="4" id="KW-1185">Reference proteome</keyword>
<keyword evidence="1" id="KW-1133">Transmembrane helix</keyword>
<dbReference type="Proteomes" id="UP001608902">
    <property type="component" value="Unassembled WGS sequence"/>
</dbReference>
<evidence type="ECO:0000256" key="1">
    <source>
        <dbReference type="SAM" id="Phobius"/>
    </source>
</evidence>
<sequence length="102" mass="11973">MRFPVISILRITSRRRLLSDSIRCSSGHEVTDPGPPVTFDYIPIPHQSYRIVYNRLQKKFNRYLAISLVLFTTAMTLAIYDDLFCIDGLRAPESYRYRNRSK</sequence>
<dbReference type="InterPro" id="IPR031973">
    <property type="entry name" value="Deltameth_res_prag01"/>
</dbReference>
<evidence type="ECO:0000313" key="3">
    <source>
        <dbReference type="EMBL" id="MFH4975531.1"/>
    </source>
</evidence>
<feature type="transmembrane region" description="Helical" evidence="1">
    <location>
        <begin position="60"/>
        <end position="80"/>
    </location>
</feature>
<reference evidence="3 4" key="1">
    <citation type="submission" date="2024-08" db="EMBL/GenBank/DDBJ databases">
        <title>Gnathostoma spinigerum genome.</title>
        <authorList>
            <person name="Gonzalez-Bertolin B."/>
            <person name="Monzon S."/>
            <person name="Zaballos A."/>
            <person name="Jimenez P."/>
            <person name="Dekumyoy P."/>
            <person name="Varona S."/>
            <person name="Cuesta I."/>
            <person name="Sumanam S."/>
            <person name="Adisakwattana P."/>
            <person name="Gasser R.B."/>
            <person name="Hernandez-Gonzalez A."/>
            <person name="Young N.D."/>
            <person name="Perteguer M.J."/>
        </authorList>
    </citation>
    <scope>NUCLEOTIDE SEQUENCE [LARGE SCALE GENOMIC DNA]</scope>
    <source>
        <strain evidence="3">AL3</strain>
        <tissue evidence="3">Liver</tissue>
    </source>
</reference>
<name>A0ABD6E7D9_9BILA</name>
<dbReference type="Pfam" id="PF16020">
    <property type="entry name" value="Deltameth_res"/>
    <property type="match status" value="1"/>
</dbReference>